<dbReference type="InParanoid" id="A0A409XQB7"/>
<accession>A0A409XQB7</accession>
<dbReference type="InterPro" id="IPR058913">
    <property type="entry name" value="Integrase_dom_put"/>
</dbReference>
<dbReference type="EMBL" id="NHYD01000883">
    <property type="protein sequence ID" value="PPQ93013.1"/>
    <property type="molecule type" value="Genomic_DNA"/>
</dbReference>
<evidence type="ECO:0000259" key="1">
    <source>
        <dbReference type="Pfam" id="PF24764"/>
    </source>
</evidence>
<protein>
    <recommendedName>
        <fullName evidence="1">Integrase core domain-containing protein</fullName>
    </recommendedName>
</protein>
<evidence type="ECO:0000313" key="3">
    <source>
        <dbReference type="Proteomes" id="UP000283269"/>
    </source>
</evidence>
<proteinExistence type="predicted"/>
<keyword evidence="3" id="KW-1185">Reference proteome</keyword>
<dbReference type="Pfam" id="PF24764">
    <property type="entry name" value="rva_4"/>
    <property type="match status" value="1"/>
</dbReference>
<organism evidence="2 3">
    <name type="scientific">Psilocybe cyanescens</name>
    <dbReference type="NCBI Taxonomy" id="93625"/>
    <lineage>
        <taxon>Eukaryota</taxon>
        <taxon>Fungi</taxon>
        <taxon>Dikarya</taxon>
        <taxon>Basidiomycota</taxon>
        <taxon>Agaricomycotina</taxon>
        <taxon>Agaricomycetes</taxon>
        <taxon>Agaricomycetidae</taxon>
        <taxon>Agaricales</taxon>
        <taxon>Agaricineae</taxon>
        <taxon>Strophariaceae</taxon>
        <taxon>Psilocybe</taxon>
    </lineage>
</organism>
<sequence length="500" mass="57945">MPQKNQHKPLPPLEDIAPHILTYWKMRKTDIEILRLLKAVHIDQNLHGIGMTSYKAIRKRLGLLSTRQQSHTLETIYDAMITLRKRFPKAGAHDMKSLLFHQMGMSVPRQLIVVYFRVYEPKLIQERKAGRLKRRRFWAAGVNDILAVDQHDKWKRFGLALHTGIDPFPGRIHWIKVWWTNNNPKLILSYYLETAEKLQCIPLVSQSDPGSENYGIANAHTALRHLHDPSLSGTIQHRWMRQKKNVKPEITWSQMRRRFTPGFENLLEIGVTNDWYDTNRPLDVLVFRWLFIPFIQTELDAWADVVNNSRKRADRNKILPHGVPNDIYFNPERFGCLDFEIKVEPGTIDHVRQLFAPPDDPVFQLVPPEFAKYASILYESMGSPSLNTENIWEVYRELLARFEQLDNAVDFIEECEIYLSMLEAQINNEENLAPVGEDLLGGPENPATDGAYYMGGVNNGLGLGKERLDRMDANDDEFEVVEVDFTEDEQSDDSGEADEW</sequence>
<name>A0A409XQB7_PSICY</name>
<dbReference type="PANTHER" id="PTHR46177">
    <property type="entry name" value="INTEGRASE CATALYTIC DOMAIN-CONTAINING PROTEIN"/>
    <property type="match status" value="1"/>
</dbReference>
<comment type="caution">
    <text evidence="2">The sequence shown here is derived from an EMBL/GenBank/DDBJ whole genome shotgun (WGS) entry which is preliminary data.</text>
</comment>
<dbReference type="OrthoDB" id="5946233at2759"/>
<reference evidence="2 3" key="1">
    <citation type="journal article" date="2018" name="Evol. Lett.">
        <title>Horizontal gene cluster transfer increased hallucinogenic mushroom diversity.</title>
        <authorList>
            <person name="Reynolds H.T."/>
            <person name="Vijayakumar V."/>
            <person name="Gluck-Thaler E."/>
            <person name="Korotkin H.B."/>
            <person name="Matheny P.B."/>
            <person name="Slot J.C."/>
        </authorList>
    </citation>
    <scope>NUCLEOTIDE SEQUENCE [LARGE SCALE GENOMIC DNA]</scope>
    <source>
        <strain evidence="2 3">2631</strain>
    </source>
</reference>
<feature type="domain" description="Integrase core" evidence="1">
    <location>
        <begin position="142"/>
        <end position="317"/>
    </location>
</feature>
<dbReference type="Proteomes" id="UP000283269">
    <property type="component" value="Unassembled WGS sequence"/>
</dbReference>
<dbReference type="PANTHER" id="PTHR46177:SF1">
    <property type="entry name" value="INTEGRASE CATALYTIC DOMAIN-CONTAINING PROTEIN"/>
    <property type="match status" value="1"/>
</dbReference>
<dbReference type="AlphaFoldDB" id="A0A409XQB7"/>
<gene>
    <name evidence="2" type="ORF">CVT25_006102</name>
</gene>
<evidence type="ECO:0000313" key="2">
    <source>
        <dbReference type="EMBL" id="PPQ93013.1"/>
    </source>
</evidence>
<dbReference type="STRING" id="93625.A0A409XQB7"/>